<reference evidence="2" key="1">
    <citation type="submission" date="2021-02" db="EMBL/GenBank/DDBJ databases">
        <authorList>
            <person name="Nowell W R."/>
        </authorList>
    </citation>
    <scope>NUCLEOTIDE SEQUENCE</scope>
</reference>
<dbReference type="EMBL" id="CAJOBC010043171">
    <property type="protein sequence ID" value="CAF4150971.1"/>
    <property type="molecule type" value="Genomic_DNA"/>
</dbReference>
<keyword evidence="6" id="KW-1185">Reference proteome</keyword>
<dbReference type="EMBL" id="CAJNOK010036159">
    <property type="protein sequence ID" value="CAF1519907.1"/>
    <property type="molecule type" value="Genomic_DNA"/>
</dbReference>
<dbReference type="Proteomes" id="UP000682733">
    <property type="component" value="Unassembled WGS sequence"/>
</dbReference>
<evidence type="ECO:0000313" key="5">
    <source>
        <dbReference type="EMBL" id="CAF4525070.1"/>
    </source>
</evidence>
<gene>
    <name evidence="2" type="ORF">GPM918_LOCUS44204</name>
    <name evidence="1" type="ORF">OVA965_LOCUS37740</name>
    <name evidence="3" type="ORF">SRO942_LOCUS29607</name>
    <name evidence="5" type="ORF">SRO942_LOCUS45953</name>
    <name evidence="4" type="ORF">TMI583_LOCUS38852</name>
</gene>
<evidence type="ECO:0000313" key="4">
    <source>
        <dbReference type="EMBL" id="CAF4306903.1"/>
    </source>
</evidence>
<evidence type="ECO:0000313" key="3">
    <source>
        <dbReference type="EMBL" id="CAF4150971.1"/>
    </source>
</evidence>
<evidence type="ECO:0000313" key="2">
    <source>
        <dbReference type="EMBL" id="CAF1628418.1"/>
    </source>
</evidence>
<dbReference type="EMBL" id="CAJOBA010058290">
    <property type="protein sequence ID" value="CAF4306903.1"/>
    <property type="molecule type" value="Genomic_DNA"/>
</dbReference>
<evidence type="ECO:0000313" key="6">
    <source>
        <dbReference type="Proteomes" id="UP000663829"/>
    </source>
</evidence>
<feature type="non-terminal residue" evidence="2">
    <location>
        <position position="15"/>
    </location>
</feature>
<comment type="caution">
    <text evidence="2">The sequence shown here is derived from an EMBL/GenBank/DDBJ whole genome shotgun (WGS) entry which is preliminary data.</text>
</comment>
<name>A0A816D4I3_9BILA</name>
<dbReference type="EMBL" id="CAJOBC010110513">
    <property type="protein sequence ID" value="CAF4525070.1"/>
    <property type="molecule type" value="Genomic_DNA"/>
</dbReference>
<evidence type="ECO:0000313" key="1">
    <source>
        <dbReference type="EMBL" id="CAF1519907.1"/>
    </source>
</evidence>
<sequence>MEPWGTPDGTEDKKD</sequence>
<proteinExistence type="predicted"/>
<accession>A0A816D4I3</accession>
<dbReference type="Proteomes" id="UP000663829">
    <property type="component" value="Unassembled WGS sequence"/>
</dbReference>
<organism evidence="2 6">
    <name type="scientific">Didymodactylos carnosus</name>
    <dbReference type="NCBI Taxonomy" id="1234261"/>
    <lineage>
        <taxon>Eukaryota</taxon>
        <taxon>Metazoa</taxon>
        <taxon>Spiralia</taxon>
        <taxon>Gnathifera</taxon>
        <taxon>Rotifera</taxon>
        <taxon>Eurotatoria</taxon>
        <taxon>Bdelloidea</taxon>
        <taxon>Philodinida</taxon>
        <taxon>Philodinidae</taxon>
        <taxon>Didymodactylos</taxon>
    </lineage>
</organism>
<dbReference type="Proteomes" id="UP000677228">
    <property type="component" value="Unassembled WGS sequence"/>
</dbReference>
<dbReference type="Proteomes" id="UP000681722">
    <property type="component" value="Unassembled WGS sequence"/>
</dbReference>
<protein>
    <submittedName>
        <fullName evidence="2">Uncharacterized protein</fullName>
    </submittedName>
</protein>
<dbReference type="EMBL" id="CAJNOQ010042848">
    <property type="protein sequence ID" value="CAF1628418.1"/>
    <property type="molecule type" value="Genomic_DNA"/>
</dbReference>